<dbReference type="GO" id="GO:0042277">
    <property type="term" value="F:peptide binding"/>
    <property type="evidence" value="ECO:0007669"/>
    <property type="project" value="TreeGrafter"/>
</dbReference>
<feature type="domain" description="Aminopeptidase N-like N-terminal" evidence="16">
    <location>
        <begin position="29"/>
        <end position="206"/>
    </location>
</feature>
<comment type="catalytic activity">
    <reaction evidence="1">
        <text>Release of an N-terminal amino acid, Xaa-|-Yaa- from a peptide, amide or arylamide. Xaa is preferably Ala, but may be most amino acids including Pro (slow action). When a terminal hydrophobic residue is followed by a prolyl residue, the two may be released as an intact Xaa-Pro dipeptide.</text>
        <dbReference type="EC" id="3.4.11.2"/>
    </reaction>
</comment>
<dbReference type="GO" id="GO:0016285">
    <property type="term" value="F:alanyl aminopeptidase activity"/>
    <property type="evidence" value="ECO:0007669"/>
    <property type="project" value="UniProtKB-EC"/>
</dbReference>
<evidence type="ECO:0000259" key="15">
    <source>
        <dbReference type="Pfam" id="PF11838"/>
    </source>
</evidence>
<evidence type="ECO:0000313" key="18">
    <source>
        <dbReference type="Proteomes" id="UP000024329"/>
    </source>
</evidence>
<dbReference type="SUPFAM" id="SSF63737">
    <property type="entry name" value="Leukotriene A4 hydrolase N-terminal domain"/>
    <property type="match status" value="1"/>
</dbReference>
<evidence type="ECO:0000256" key="8">
    <source>
        <dbReference type="ARBA" id="ARBA00023049"/>
    </source>
</evidence>
<name>A0A031JSK9_9SPHN</name>
<reference evidence="17 18" key="1">
    <citation type="submission" date="2014-03" db="EMBL/GenBank/DDBJ databases">
        <title>Whole genome sequence of Novosphingobium resinovorum KF1.</title>
        <authorList>
            <person name="Gan H.M."/>
            <person name="Gan H.Y."/>
            <person name="Chew T.H."/>
            <person name="Savka M.A."/>
        </authorList>
    </citation>
    <scope>NUCLEOTIDE SEQUENCE [LARGE SCALE GENOMIC DNA]</scope>
    <source>
        <strain evidence="17 18">KF1</strain>
    </source>
</reference>
<comment type="cofactor">
    <cofactor evidence="10 12">
        <name>Zn(2+)</name>
        <dbReference type="ChEBI" id="CHEBI:29105"/>
    </cofactor>
    <text evidence="10 12">Binds 1 zinc ion per subunit.</text>
</comment>
<dbReference type="InterPro" id="IPR027268">
    <property type="entry name" value="Peptidase_M4/M1_CTD_sf"/>
</dbReference>
<keyword evidence="8 12" id="KW-0482">Metalloprotease</keyword>
<organism evidence="17 18">
    <name type="scientific">Novosphingobium resinovorum</name>
    <dbReference type="NCBI Taxonomy" id="158500"/>
    <lineage>
        <taxon>Bacteria</taxon>
        <taxon>Pseudomonadati</taxon>
        <taxon>Pseudomonadota</taxon>
        <taxon>Alphaproteobacteria</taxon>
        <taxon>Sphingomonadales</taxon>
        <taxon>Sphingomonadaceae</taxon>
        <taxon>Novosphingobium</taxon>
    </lineage>
</organism>
<dbReference type="InterPro" id="IPR042097">
    <property type="entry name" value="Aminopeptidase_N-like_N_sf"/>
</dbReference>
<dbReference type="AlphaFoldDB" id="A0A031JSK9"/>
<dbReference type="GO" id="GO:0006508">
    <property type="term" value="P:proteolysis"/>
    <property type="evidence" value="ECO:0007669"/>
    <property type="project" value="UniProtKB-KW"/>
</dbReference>
<feature type="signal peptide" evidence="13">
    <location>
        <begin position="1"/>
        <end position="16"/>
    </location>
</feature>
<comment type="similarity">
    <text evidence="2 12">Belongs to the peptidase M1 family.</text>
</comment>
<keyword evidence="3 12" id="KW-0031">Aminopeptidase</keyword>
<dbReference type="GO" id="GO:0005615">
    <property type="term" value="C:extracellular space"/>
    <property type="evidence" value="ECO:0007669"/>
    <property type="project" value="TreeGrafter"/>
</dbReference>
<evidence type="ECO:0000256" key="1">
    <source>
        <dbReference type="ARBA" id="ARBA00000098"/>
    </source>
</evidence>
<evidence type="ECO:0000313" key="17">
    <source>
        <dbReference type="EMBL" id="EZP80771.1"/>
    </source>
</evidence>
<sequence>MLLALLFGSMTVAAQAQSVPLGRLDDTAKPAAYRLDLTIDPSRPRFSGHVEIDVMLAAPASSIVLHGRGLDVSRVMARAEGRSIAGRWQQIDPIGVARIAFPEDLPAGPVTLAFDYDAPFADGPAGLFREQVEGAWHVWSHFEAIYARAAFPGFDQPGFKTPFTLTLRAPKGLTAIGNAPEAGPRVIENGLEVHRFAPTAPLPTYLVAMMVGPFASLTGEAKSLPLRIVSTRQNADRLAFALDGTRRITGLLEDYFGTPFPFPKLDQVTTPVLPGAMENAGAALYRDDLLVVDAGAPVTRQRAFGTIVAHELGHQWFGDLVTPAWWDDLWLNESFANWIGYRIGDAWRPDLGIAGDALGTGFEAMETDALLAGRPVRQSIDDSRRIETAFDAITYGKGGHVVGMVAAWLGDERFREGVRRYIAAHAGGSATSEDFFAALAEVAGNPKLVPAMRSFVEQQGVPLLAMRRDGDRVMVTQLRYTTAGVAPPETRWTIPLCLRRRDGKGGEARRCFIMDQHTQSFMLPGEGPVFPNAGGTGYYRFELTAGHWQELIAGANRLPGGEALALVDSLWASIRAGRGTIGEMARLERKLIRHPDPHAADAADKALSKLVRENIVGAPGRRGFRLLREKLYGPLLKEYGFDPRAGVYAHEGAARAQRRVQVVNALVGTSAGRQLRKQLGAAAVAYLAGDGAALDPAWFDHAFDLYLYDRDGAAVRTLVDKALASEDPVFRPAALGAAARTGFSAMAAWLLSLDDPRLRESERRDLLDGIMARSASREYGYAWALSHVGALLGGADGQAVSTRLPQMLGRFCSVAWADRIARDFKAAFAATPGALELDRAVERARNCGLLDDMMGAQIDAEFATLR</sequence>
<evidence type="ECO:0000259" key="16">
    <source>
        <dbReference type="Pfam" id="PF17900"/>
    </source>
</evidence>
<evidence type="ECO:0000259" key="14">
    <source>
        <dbReference type="Pfam" id="PF01433"/>
    </source>
</evidence>
<keyword evidence="5 10" id="KW-0479">Metal-binding</keyword>
<dbReference type="Gene3D" id="2.60.40.1730">
    <property type="entry name" value="tricorn interacting facor f3 domain"/>
    <property type="match status" value="1"/>
</dbReference>
<feature type="binding site" evidence="10">
    <location>
        <position position="310"/>
    </location>
    <ligand>
        <name>Zn(2+)</name>
        <dbReference type="ChEBI" id="CHEBI:29105"/>
        <note>catalytic</note>
    </ligand>
</feature>
<evidence type="ECO:0000256" key="10">
    <source>
        <dbReference type="PIRSR" id="PIRSR634016-3"/>
    </source>
</evidence>
<dbReference type="Pfam" id="PF11838">
    <property type="entry name" value="ERAP1_C"/>
    <property type="match status" value="1"/>
</dbReference>
<evidence type="ECO:0000256" key="5">
    <source>
        <dbReference type="ARBA" id="ARBA00022723"/>
    </source>
</evidence>
<dbReference type="PRINTS" id="PR00756">
    <property type="entry name" value="ALADIPTASE"/>
</dbReference>
<dbReference type="eggNOG" id="COG0308">
    <property type="taxonomic scope" value="Bacteria"/>
</dbReference>
<feature type="binding site" evidence="10">
    <location>
        <position position="333"/>
    </location>
    <ligand>
        <name>Zn(2+)</name>
        <dbReference type="ChEBI" id="CHEBI:29105"/>
        <note>catalytic</note>
    </ligand>
</feature>
<comment type="caution">
    <text evidence="17">The sequence shown here is derived from an EMBL/GenBank/DDBJ whole genome shotgun (WGS) entry which is preliminary data.</text>
</comment>
<proteinExistence type="inferred from homology"/>
<dbReference type="GO" id="GO:0016020">
    <property type="term" value="C:membrane"/>
    <property type="evidence" value="ECO:0007669"/>
    <property type="project" value="TreeGrafter"/>
</dbReference>
<dbReference type="InterPro" id="IPR001930">
    <property type="entry name" value="Peptidase_M1"/>
</dbReference>
<evidence type="ECO:0000256" key="2">
    <source>
        <dbReference type="ARBA" id="ARBA00010136"/>
    </source>
</evidence>
<dbReference type="Gene3D" id="1.10.390.10">
    <property type="entry name" value="Neutral Protease Domain 2"/>
    <property type="match status" value="1"/>
</dbReference>
<evidence type="ECO:0000256" key="7">
    <source>
        <dbReference type="ARBA" id="ARBA00022833"/>
    </source>
</evidence>
<feature type="active site" description="Proton acceptor" evidence="9">
    <location>
        <position position="311"/>
    </location>
</feature>
<dbReference type="EC" id="3.4.11.-" evidence="12"/>
<feature type="domain" description="Peptidase M1 membrane alanine aminopeptidase" evidence="14">
    <location>
        <begin position="240"/>
        <end position="444"/>
    </location>
</feature>
<dbReference type="GO" id="GO:0008270">
    <property type="term" value="F:zinc ion binding"/>
    <property type="evidence" value="ECO:0007669"/>
    <property type="project" value="UniProtKB-UniRule"/>
</dbReference>
<evidence type="ECO:0000256" key="11">
    <source>
        <dbReference type="PIRSR" id="PIRSR634016-4"/>
    </source>
</evidence>
<dbReference type="Pfam" id="PF01433">
    <property type="entry name" value="Peptidase_M1"/>
    <property type="match status" value="1"/>
</dbReference>
<accession>A0A031JSK9</accession>
<keyword evidence="7 10" id="KW-0862">Zinc</keyword>
<evidence type="ECO:0000256" key="3">
    <source>
        <dbReference type="ARBA" id="ARBA00022438"/>
    </source>
</evidence>
<evidence type="ECO:0000256" key="4">
    <source>
        <dbReference type="ARBA" id="ARBA00022670"/>
    </source>
</evidence>
<gene>
    <name evidence="17" type="ORF">BV97_03190</name>
</gene>
<dbReference type="CDD" id="cd09601">
    <property type="entry name" value="M1_APN-Q_like"/>
    <property type="match status" value="1"/>
</dbReference>
<dbReference type="FunFam" id="1.10.390.10:FF:000013">
    <property type="entry name" value="Aminopeptidase N"/>
    <property type="match status" value="1"/>
</dbReference>
<dbReference type="PANTHER" id="PTHR11533:SF174">
    <property type="entry name" value="PUROMYCIN-SENSITIVE AMINOPEPTIDASE-RELATED"/>
    <property type="match status" value="1"/>
</dbReference>
<evidence type="ECO:0000256" key="12">
    <source>
        <dbReference type="RuleBase" id="RU364040"/>
    </source>
</evidence>
<dbReference type="Pfam" id="PF17900">
    <property type="entry name" value="Peptidase_M1_N"/>
    <property type="match status" value="1"/>
</dbReference>
<dbReference type="Proteomes" id="UP000024329">
    <property type="component" value="Unassembled WGS sequence"/>
</dbReference>
<dbReference type="GO" id="GO:0043171">
    <property type="term" value="P:peptide catabolic process"/>
    <property type="evidence" value="ECO:0007669"/>
    <property type="project" value="TreeGrafter"/>
</dbReference>
<dbReference type="STRING" id="158500.BES08_11470"/>
<dbReference type="InterPro" id="IPR014782">
    <property type="entry name" value="Peptidase_M1_dom"/>
</dbReference>
<evidence type="ECO:0000256" key="9">
    <source>
        <dbReference type="PIRSR" id="PIRSR634016-1"/>
    </source>
</evidence>
<dbReference type="PATRIC" id="fig|158500.4.peg.3254"/>
<feature type="chain" id="PRO_5001551869" description="Aminopeptidase" evidence="13">
    <location>
        <begin position="17"/>
        <end position="866"/>
    </location>
</feature>
<dbReference type="GO" id="GO:0005737">
    <property type="term" value="C:cytoplasm"/>
    <property type="evidence" value="ECO:0007669"/>
    <property type="project" value="TreeGrafter"/>
</dbReference>
<feature type="site" description="Transition state stabilizer" evidence="11">
    <location>
        <position position="395"/>
    </location>
</feature>
<dbReference type="PANTHER" id="PTHR11533">
    <property type="entry name" value="PROTEASE M1 ZINC METALLOPROTEASE"/>
    <property type="match status" value="1"/>
</dbReference>
<dbReference type="GO" id="GO:0070006">
    <property type="term" value="F:metalloaminopeptidase activity"/>
    <property type="evidence" value="ECO:0007669"/>
    <property type="project" value="TreeGrafter"/>
</dbReference>
<evidence type="ECO:0000256" key="13">
    <source>
        <dbReference type="SAM" id="SignalP"/>
    </source>
</evidence>
<dbReference type="Gene3D" id="1.25.50.20">
    <property type="match status" value="1"/>
</dbReference>
<evidence type="ECO:0000256" key="6">
    <source>
        <dbReference type="ARBA" id="ARBA00022801"/>
    </source>
</evidence>
<dbReference type="InterPro" id="IPR024571">
    <property type="entry name" value="ERAP1-like_C_dom"/>
</dbReference>
<protein>
    <recommendedName>
        <fullName evidence="12">Aminopeptidase</fullName>
        <ecNumber evidence="12">3.4.11.-</ecNumber>
    </recommendedName>
</protein>
<dbReference type="Gene3D" id="2.60.40.1910">
    <property type="match status" value="1"/>
</dbReference>
<dbReference type="InterPro" id="IPR045357">
    <property type="entry name" value="Aminopeptidase_N-like_N"/>
</dbReference>
<feature type="domain" description="ERAP1-like C-terminal" evidence="15">
    <location>
        <begin position="529"/>
        <end position="844"/>
    </location>
</feature>
<dbReference type="EMBL" id="JFYZ01000015">
    <property type="protein sequence ID" value="EZP80771.1"/>
    <property type="molecule type" value="Genomic_DNA"/>
</dbReference>
<keyword evidence="4 12" id="KW-0645">Protease</keyword>
<dbReference type="RefSeq" id="WP_036526883.1">
    <property type="nucleotide sequence ID" value="NZ_JFYZ01000015.1"/>
</dbReference>
<dbReference type="SUPFAM" id="SSF55486">
    <property type="entry name" value="Metalloproteases ('zincins'), catalytic domain"/>
    <property type="match status" value="1"/>
</dbReference>
<keyword evidence="6 12" id="KW-0378">Hydrolase</keyword>
<dbReference type="InterPro" id="IPR050344">
    <property type="entry name" value="Peptidase_M1_aminopeptidases"/>
</dbReference>
<feature type="binding site" evidence="10">
    <location>
        <position position="314"/>
    </location>
    <ligand>
        <name>Zn(2+)</name>
        <dbReference type="ChEBI" id="CHEBI:29105"/>
        <note>catalytic</note>
    </ligand>
</feature>
<dbReference type="InterPro" id="IPR034016">
    <property type="entry name" value="M1_APN-typ"/>
</dbReference>
<keyword evidence="13" id="KW-0732">Signal</keyword>